<dbReference type="PROSITE" id="PS51375">
    <property type="entry name" value="PPR"/>
    <property type="match status" value="1"/>
</dbReference>
<keyword evidence="1" id="KW-0677">Repeat</keyword>
<proteinExistence type="predicted"/>
<protein>
    <recommendedName>
        <fullName evidence="5">Pentatricopeptide repeat-containing protein</fullName>
    </recommendedName>
</protein>
<dbReference type="GO" id="GO:0009451">
    <property type="term" value="P:RNA modification"/>
    <property type="evidence" value="ECO:0007669"/>
    <property type="project" value="InterPro"/>
</dbReference>
<organism evidence="3 4">
    <name type="scientific">Dovyalis caffra</name>
    <dbReference type="NCBI Taxonomy" id="77055"/>
    <lineage>
        <taxon>Eukaryota</taxon>
        <taxon>Viridiplantae</taxon>
        <taxon>Streptophyta</taxon>
        <taxon>Embryophyta</taxon>
        <taxon>Tracheophyta</taxon>
        <taxon>Spermatophyta</taxon>
        <taxon>Magnoliopsida</taxon>
        <taxon>eudicotyledons</taxon>
        <taxon>Gunneridae</taxon>
        <taxon>Pentapetalae</taxon>
        <taxon>rosids</taxon>
        <taxon>fabids</taxon>
        <taxon>Malpighiales</taxon>
        <taxon>Salicaceae</taxon>
        <taxon>Flacourtieae</taxon>
        <taxon>Dovyalis</taxon>
    </lineage>
</organism>
<evidence type="ECO:0008006" key="5">
    <source>
        <dbReference type="Google" id="ProtNLM"/>
    </source>
</evidence>
<name>A0AAV1SHK1_9ROSI</name>
<evidence type="ECO:0000313" key="3">
    <source>
        <dbReference type="EMBL" id="CAK7351119.1"/>
    </source>
</evidence>
<gene>
    <name evidence="3" type="ORF">DCAF_LOCUS23694</name>
</gene>
<evidence type="ECO:0000256" key="1">
    <source>
        <dbReference type="ARBA" id="ARBA00022737"/>
    </source>
</evidence>
<sequence length="157" mass="18042">MALRKLRLSPMIGKPKEPGGSLFEVFGVKRRNVGSWNVVISRYANLWDRNFDKEMLGFVKDMQIKGIWAKGIIARRELHGFTVRNELGLGLEFHLGCCSMDMYPRSNKVDVGRKVFDRMKSRNVYAWTTMINGYVRNGALEEGLIRFDSNKDMGFEG</sequence>
<dbReference type="GO" id="GO:0003723">
    <property type="term" value="F:RNA binding"/>
    <property type="evidence" value="ECO:0007669"/>
    <property type="project" value="InterPro"/>
</dbReference>
<dbReference type="Proteomes" id="UP001314170">
    <property type="component" value="Unassembled WGS sequence"/>
</dbReference>
<dbReference type="EMBL" id="CAWUPB010001184">
    <property type="protein sequence ID" value="CAK7351119.1"/>
    <property type="molecule type" value="Genomic_DNA"/>
</dbReference>
<dbReference type="Pfam" id="PF01535">
    <property type="entry name" value="PPR"/>
    <property type="match status" value="1"/>
</dbReference>
<reference evidence="3 4" key="1">
    <citation type="submission" date="2024-01" db="EMBL/GenBank/DDBJ databases">
        <authorList>
            <person name="Waweru B."/>
        </authorList>
    </citation>
    <scope>NUCLEOTIDE SEQUENCE [LARGE SCALE GENOMIC DNA]</scope>
</reference>
<keyword evidence="4" id="KW-1185">Reference proteome</keyword>
<dbReference type="Gene3D" id="1.25.40.10">
    <property type="entry name" value="Tetratricopeptide repeat domain"/>
    <property type="match status" value="1"/>
</dbReference>
<comment type="caution">
    <text evidence="3">The sequence shown here is derived from an EMBL/GenBank/DDBJ whole genome shotgun (WGS) entry which is preliminary data.</text>
</comment>
<evidence type="ECO:0000256" key="2">
    <source>
        <dbReference type="PROSITE-ProRule" id="PRU00708"/>
    </source>
</evidence>
<dbReference type="PANTHER" id="PTHR47926">
    <property type="entry name" value="PENTATRICOPEPTIDE REPEAT-CONTAINING PROTEIN"/>
    <property type="match status" value="1"/>
</dbReference>
<dbReference type="InterPro" id="IPR002885">
    <property type="entry name" value="PPR_rpt"/>
</dbReference>
<accession>A0AAV1SHK1</accession>
<feature type="repeat" description="PPR" evidence="2">
    <location>
        <begin position="123"/>
        <end position="157"/>
    </location>
</feature>
<dbReference type="AlphaFoldDB" id="A0AAV1SHK1"/>
<dbReference type="PANTHER" id="PTHR47926:SF347">
    <property type="entry name" value="PENTATRICOPEPTIDE REPEAT-CONTAINING PROTEIN"/>
    <property type="match status" value="1"/>
</dbReference>
<evidence type="ECO:0000313" key="4">
    <source>
        <dbReference type="Proteomes" id="UP001314170"/>
    </source>
</evidence>
<dbReference type="InterPro" id="IPR011990">
    <property type="entry name" value="TPR-like_helical_dom_sf"/>
</dbReference>
<dbReference type="InterPro" id="IPR046960">
    <property type="entry name" value="PPR_At4g14850-like_plant"/>
</dbReference>